<reference evidence="1 2" key="1">
    <citation type="journal article" date="2020" name="Front. Microbiol.">
        <title>Phenotypic and Genetic Characterization of the Cheese Ripening Yeast Geotrichum candidum.</title>
        <authorList>
            <person name="Perkins V."/>
            <person name="Vignola S."/>
            <person name="Lessard M.H."/>
            <person name="Plante P.L."/>
            <person name="Corbeil J."/>
            <person name="Dugat-Bony E."/>
            <person name="Frenette M."/>
            <person name="Labrie S."/>
        </authorList>
    </citation>
    <scope>NUCLEOTIDE SEQUENCE [LARGE SCALE GENOMIC DNA]</scope>
    <source>
        <strain evidence="1 2">LMA-1147</strain>
    </source>
</reference>
<proteinExistence type="predicted"/>
<accession>A0ACB6VAM4</accession>
<gene>
    <name evidence="1" type="ORF">D0Z00_000180</name>
</gene>
<keyword evidence="2" id="KW-1185">Reference proteome</keyword>
<dbReference type="EMBL" id="QVQA01000002">
    <property type="protein sequence ID" value="KAF5102922.1"/>
    <property type="molecule type" value="Genomic_DNA"/>
</dbReference>
<sequence>MYQLNNYPRESILSQYIQEKNKQLKEFLEKEKELQDSFFGRHPFSGGEFRRPLTAAGYAARGVDDPSGFMATPPGAEPQQSVGISSELVHDITEIARFCTETKMQQDRQQEELKKLSSALRTREAEAARLVEKVHDHELTQRIRNELFVKQIAGLKQEIRALTSAVEHLRSSPAIQKSAATTETDVIQTGSAENTGPSMQTLEAMYIIGDTEYVVQAVLPTTGAVNDQVLGKVVAETEDAVEVSERISGAKSDEESQISVFSY</sequence>
<protein>
    <submittedName>
        <fullName evidence="1">Uncharacterized protein</fullName>
    </submittedName>
</protein>
<dbReference type="Proteomes" id="UP000744676">
    <property type="component" value="Unassembled WGS sequence"/>
</dbReference>
<organism evidence="1 2">
    <name type="scientific">Geotrichum galactomycetum</name>
    <dbReference type="NCBI Taxonomy" id="27317"/>
    <lineage>
        <taxon>Eukaryota</taxon>
        <taxon>Fungi</taxon>
        <taxon>Dikarya</taxon>
        <taxon>Ascomycota</taxon>
        <taxon>Saccharomycotina</taxon>
        <taxon>Dipodascomycetes</taxon>
        <taxon>Dipodascales</taxon>
        <taxon>Dipodascaceae</taxon>
        <taxon>Geotrichum</taxon>
    </lineage>
</organism>
<evidence type="ECO:0000313" key="2">
    <source>
        <dbReference type="Proteomes" id="UP000744676"/>
    </source>
</evidence>
<evidence type="ECO:0000313" key="1">
    <source>
        <dbReference type="EMBL" id="KAF5102922.1"/>
    </source>
</evidence>
<name>A0ACB6VAM4_9ASCO</name>
<comment type="caution">
    <text evidence="1">The sequence shown here is derived from an EMBL/GenBank/DDBJ whole genome shotgun (WGS) entry which is preliminary data.</text>
</comment>